<dbReference type="Pfam" id="PF02463">
    <property type="entry name" value="SMC_N"/>
    <property type="match status" value="1"/>
</dbReference>
<keyword evidence="5 6" id="KW-0238">DNA-binding</keyword>
<dbReference type="InterPro" id="IPR024704">
    <property type="entry name" value="SMC"/>
</dbReference>
<dbReference type="InterPro" id="IPR036277">
    <property type="entry name" value="SMC_hinge_sf"/>
</dbReference>
<evidence type="ECO:0000256" key="5">
    <source>
        <dbReference type="ARBA" id="ARBA00023125"/>
    </source>
</evidence>
<dbReference type="EMBL" id="AE017261">
    <property type="protein sequence ID" value="AAT43441.1"/>
    <property type="molecule type" value="Genomic_DNA"/>
</dbReference>
<dbReference type="PIRSF" id="PIRSF005719">
    <property type="entry name" value="SMC"/>
    <property type="match status" value="1"/>
</dbReference>
<feature type="coiled-coil region" evidence="6">
    <location>
        <begin position="784"/>
        <end position="860"/>
    </location>
</feature>
<dbReference type="GO" id="GO:0003677">
    <property type="term" value="F:DNA binding"/>
    <property type="evidence" value="ECO:0007669"/>
    <property type="project" value="UniProtKB-UniRule"/>
</dbReference>
<comment type="similarity">
    <text evidence="6">Belongs to the SMC family.</text>
</comment>
<dbReference type="InterPro" id="IPR011890">
    <property type="entry name" value="SMC_prok"/>
</dbReference>
<dbReference type="RefSeq" id="WP_011177657.1">
    <property type="nucleotide sequence ID" value="NC_005877.1"/>
</dbReference>
<dbReference type="PaxDb" id="263820-PTO0856"/>
<feature type="coiled-coil region" evidence="6">
    <location>
        <begin position="654"/>
        <end position="688"/>
    </location>
</feature>
<dbReference type="GO" id="GO:0007062">
    <property type="term" value="P:sister chromatid cohesion"/>
    <property type="evidence" value="ECO:0007669"/>
    <property type="project" value="InterPro"/>
</dbReference>
<dbReference type="InterPro" id="IPR010935">
    <property type="entry name" value="SMC_hinge"/>
</dbReference>
<proteinExistence type="inferred from homology"/>
<dbReference type="NCBIfam" id="TIGR02169">
    <property type="entry name" value="SMC_prok_A"/>
    <property type="match status" value="1"/>
</dbReference>
<keyword evidence="2 6" id="KW-0547">Nucleotide-binding</keyword>
<organism evidence="8 9">
    <name type="scientific">Picrophilus torridus (strain ATCC 700027 / DSM 9790 / JCM 10055 / NBRC 100828 / KAW 2/3)</name>
    <dbReference type="NCBI Taxonomy" id="1122961"/>
    <lineage>
        <taxon>Archaea</taxon>
        <taxon>Methanobacteriati</taxon>
        <taxon>Thermoplasmatota</taxon>
        <taxon>Thermoplasmata</taxon>
        <taxon>Thermoplasmatales</taxon>
        <taxon>Picrophilaceae</taxon>
        <taxon>Picrophilus</taxon>
    </lineage>
</organism>
<dbReference type="eggNOG" id="arCOG00371">
    <property type="taxonomic scope" value="Archaea"/>
</dbReference>
<dbReference type="SUPFAM" id="SSF52540">
    <property type="entry name" value="P-loop containing nucleoside triphosphate hydrolases"/>
    <property type="match status" value="1"/>
</dbReference>
<dbReference type="GO" id="GO:0005524">
    <property type="term" value="F:ATP binding"/>
    <property type="evidence" value="ECO:0007669"/>
    <property type="project" value="UniProtKB-UniRule"/>
</dbReference>
<feature type="coiled-coil region" evidence="6">
    <location>
        <begin position="161"/>
        <end position="494"/>
    </location>
</feature>
<comment type="subunit">
    <text evidence="6">Homodimer.</text>
</comment>
<dbReference type="InterPro" id="IPR003395">
    <property type="entry name" value="RecF/RecN/SMC_N"/>
</dbReference>
<dbReference type="GO" id="GO:0005694">
    <property type="term" value="C:chromosome"/>
    <property type="evidence" value="ECO:0007669"/>
    <property type="project" value="InterPro"/>
</dbReference>
<dbReference type="GO" id="GO:0007059">
    <property type="term" value="P:chromosome segregation"/>
    <property type="evidence" value="ECO:0007669"/>
    <property type="project" value="UniProtKB-UniRule"/>
</dbReference>
<dbReference type="GO" id="GO:0006260">
    <property type="term" value="P:DNA replication"/>
    <property type="evidence" value="ECO:0007669"/>
    <property type="project" value="UniProtKB-UniRule"/>
</dbReference>
<dbReference type="Gene3D" id="3.40.50.300">
    <property type="entry name" value="P-loop containing nucleotide triphosphate hydrolases"/>
    <property type="match status" value="2"/>
</dbReference>
<dbReference type="Gene3D" id="1.10.287.1490">
    <property type="match status" value="2"/>
</dbReference>
<comment type="subcellular location">
    <subcellularLocation>
        <location evidence="6">Cytoplasm</location>
    </subcellularLocation>
</comment>
<keyword evidence="4 6" id="KW-0175">Coiled coil</keyword>
<evidence type="ECO:0000259" key="7">
    <source>
        <dbReference type="SMART" id="SM00968"/>
    </source>
</evidence>
<gene>
    <name evidence="6" type="primary">smc</name>
    <name evidence="8" type="ordered locus">PTO0856</name>
</gene>
<dbReference type="KEGG" id="pto:PTO0856"/>
<protein>
    <recommendedName>
        <fullName evidence="6">Chromosome partition protein Smc</fullName>
    </recommendedName>
</protein>
<comment type="domain">
    <text evidence="6">Contains large globular domains required for ATP hydrolysis at each terminus and a third globular domain forming a flexible hinge near the middle of the molecule. These domains are separated by coiled-coil structures.</text>
</comment>
<keyword evidence="1 6" id="KW-0963">Cytoplasm</keyword>
<evidence type="ECO:0000256" key="4">
    <source>
        <dbReference type="ARBA" id="ARBA00023054"/>
    </source>
</evidence>
<dbReference type="InterPro" id="IPR027417">
    <property type="entry name" value="P-loop_NTPase"/>
</dbReference>
<evidence type="ECO:0000313" key="8">
    <source>
        <dbReference type="EMBL" id="AAT43441.1"/>
    </source>
</evidence>
<dbReference type="HOGENOM" id="CLU_001042_2_2_2"/>
<dbReference type="SUPFAM" id="SSF75553">
    <property type="entry name" value="Smc hinge domain"/>
    <property type="match status" value="1"/>
</dbReference>
<evidence type="ECO:0000256" key="1">
    <source>
        <dbReference type="ARBA" id="ARBA00022490"/>
    </source>
</evidence>
<accession>Q6L0R1</accession>
<dbReference type="Gene3D" id="1.20.1060.20">
    <property type="match status" value="1"/>
</dbReference>
<dbReference type="InParanoid" id="Q6L0R1"/>
<dbReference type="PATRIC" id="fig|263820.9.peg.894"/>
<dbReference type="OrthoDB" id="9143at2157"/>
<feature type="coiled-coil region" evidence="6">
    <location>
        <begin position="928"/>
        <end position="1000"/>
    </location>
</feature>
<dbReference type="GO" id="GO:0030261">
    <property type="term" value="P:chromosome condensation"/>
    <property type="evidence" value="ECO:0007669"/>
    <property type="project" value="InterPro"/>
</dbReference>
<comment type="function">
    <text evidence="6">Required for chromosome condensation and partitioning.</text>
</comment>
<name>Q6L0R1_PICTO</name>
<dbReference type="GO" id="GO:0016887">
    <property type="term" value="F:ATP hydrolysis activity"/>
    <property type="evidence" value="ECO:0007669"/>
    <property type="project" value="InterPro"/>
</dbReference>
<dbReference type="GeneID" id="2845390"/>
<reference evidence="8 9" key="1">
    <citation type="journal article" date="2004" name="Proc. Natl. Acad. Sci. U.S.A.">
        <title>Genome sequence of Picrophilus torridus and its implications for life around pH 0.</title>
        <authorList>
            <person name="Futterer O."/>
            <person name="Angelov A."/>
            <person name="Liesegang H."/>
            <person name="Gottschalk G."/>
            <person name="Schleper C."/>
            <person name="Schepers B."/>
            <person name="Dock C."/>
            <person name="Antranikian G."/>
            <person name="Liebl W."/>
        </authorList>
    </citation>
    <scope>NUCLEOTIDE SEQUENCE [LARGE SCALE GENOMIC DNA]</scope>
    <source>
        <strain evidence="9">ATCC 700027 / DSM 9790 / JCM 10055 / NBRC 100828</strain>
    </source>
</reference>
<dbReference type="STRING" id="263820.PTO0856"/>
<evidence type="ECO:0000313" key="9">
    <source>
        <dbReference type="Proteomes" id="UP000000438"/>
    </source>
</evidence>
<sequence length="1150" mass="132699">MFIESIEIDNFKSYGKKTKIYFKPGFTVIIGPNGSGKSNIGDAILFVLGIRSNKTVRIERLSDLIHKSEKSSRNYCYVELNINDNGNLYSIKREIKKENGEYKSNYYINNNKSKYNDVSNLIDSFHIYLDSYSFVLQGDINNIITMSGSEKRKLFEALAGIESFKEKIENARSDIQGVENNMNTVSALISEISSRLEKLRIEKETAEKYHELSESINSMENYLRFKEKERLLSELEIFQKNVTDIENKIIGLRKKGSENNDELNKTRNDINELEKKINDLSGNEINKIRSEISSINVEIGKIDAIISSEDTELKNIQMKLKTAEEALAFSEKNMKKQIDERDSKLKRLSIIESNVSKAAKELEHFREENLNRSKRLSELNLKLKSIDEKIKIKSDEIGSINERKSDYINKKSSLLKESSILEEELKNLRLKENDLKWRIKNSEIEMNDIENSMKTANKNYELLRTETYNISENIKNNNSKIKSLERELRNLNYRPVVSEALKEIYTLKDVLKGIYGQVKDLIDYRDDYSNAIIAGAGSRLYNIVVDSDLTAQRCIETLKEKKLGRLTFLPVNKILKPRDHPKAIDLINSDGILGFLRDFVSYDKEFENIIYYVFSDTLLADSMETARKHMTGVRIVTLSGEIFEPAGAITGGYLKNDELIYSKITKEISNLENENNTLNDELKVKSDELNRISAALINITKKNTALVENIKNYKSSIEETVISINEKEKKLGEIKNAINEIEKGIQKLSFDEDSLKLDLYKLNNEKSEIFNELKKISPEDLEIEKSMQKNLDELNNEYNNAKNEISILMNDIDHLNERINDLKSRISSYNNEIASKSSNIKNLNDKKESMEFELNKKNLMLSRLESSFKEVFNQIESKKRYYYELEKRQKEIDDSINENNIIIVNMKSRMENISLKINEINSSLNGDIKEYNKSISEIKALVDKYKSEINALGPINQMAVSEYNETLERYGENMEKYKKLESERSELMEIENRLINEEKMAFLDLFNNINNEFKDIYSRLSDGGEATLELSNQNDPLNSEVFIKARPKGKYMIKIESLSGGEKSLAALSLIMAFQRAKPSPFYYLDEVDMFLDGYNAEHMGSMFKENSRHAQIIMVSLKGAVSKYADHIIGVTTYDKENTEIIEKSLDDE</sequence>
<dbReference type="HAMAP" id="MF_01894">
    <property type="entry name" value="Smc_prok"/>
    <property type="match status" value="1"/>
</dbReference>
<dbReference type="PANTHER" id="PTHR43977">
    <property type="entry name" value="STRUCTURAL MAINTENANCE OF CHROMOSOMES PROTEIN 3"/>
    <property type="match status" value="1"/>
</dbReference>
<dbReference type="Proteomes" id="UP000000438">
    <property type="component" value="Chromosome"/>
</dbReference>
<dbReference type="SMART" id="SM00968">
    <property type="entry name" value="SMC_hinge"/>
    <property type="match status" value="1"/>
</dbReference>
<evidence type="ECO:0000256" key="3">
    <source>
        <dbReference type="ARBA" id="ARBA00022840"/>
    </source>
</evidence>
<evidence type="ECO:0000256" key="2">
    <source>
        <dbReference type="ARBA" id="ARBA00022741"/>
    </source>
</evidence>
<dbReference type="Pfam" id="PF06470">
    <property type="entry name" value="SMC_hinge"/>
    <property type="match status" value="1"/>
</dbReference>
<feature type="domain" description="SMC hinge" evidence="7">
    <location>
        <begin position="512"/>
        <end position="630"/>
    </location>
</feature>
<dbReference type="AlphaFoldDB" id="Q6L0R1"/>
<evidence type="ECO:0000256" key="6">
    <source>
        <dbReference type="HAMAP-Rule" id="MF_01894"/>
    </source>
</evidence>
<dbReference type="Gene3D" id="3.30.70.1620">
    <property type="match status" value="1"/>
</dbReference>
<dbReference type="GO" id="GO:0005737">
    <property type="term" value="C:cytoplasm"/>
    <property type="evidence" value="ECO:0007669"/>
    <property type="project" value="UniProtKB-SubCell"/>
</dbReference>
<keyword evidence="3 6" id="KW-0067">ATP-binding</keyword>
<feature type="binding site" evidence="6">
    <location>
        <begin position="32"/>
        <end position="39"/>
    </location>
    <ligand>
        <name>ATP</name>
        <dbReference type="ChEBI" id="CHEBI:30616"/>
    </ligand>
</feature>